<proteinExistence type="predicted"/>
<keyword evidence="1" id="KW-0378">Hydrolase</keyword>
<dbReference type="InterPro" id="IPR011545">
    <property type="entry name" value="DEAD/DEAH_box_helicase_dom"/>
</dbReference>
<accession>A0A812MI63</accession>
<dbReference type="GO" id="GO:0016787">
    <property type="term" value="F:hydrolase activity"/>
    <property type="evidence" value="ECO:0007669"/>
    <property type="project" value="UniProtKB-KW"/>
</dbReference>
<dbReference type="Pfam" id="PF00270">
    <property type="entry name" value="DEAD"/>
    <property type="match status" value="1"/>
</dbReference>
<gene>
    <name evidence="4" type="ORF">SPIL2461_LOCUS5784</name>
</gene>
<dbReference type="PANTHER" id="PTHR47958">
    <property type="entry name" value="ATP-DEPENDENT RNA HELICASE DBP3"/>
    <property type="match status" value="1"/>
</dbReference>
<dbReference type="SMART" id="SM00487">
    <property type="entry name" value="DEXDc"/>
    <property type="match status" value="1"/>
</dbReference>
<dbReference type="InterPro" id="IPR014001">
    <property type="entry name" value="Helicase_ATP-bd"/>
</dbReference>
<evidence type="ECO:0000256" key="1">
    <source>
        <dbReference type="ARBA" id="ARBA00022801"/>
    </source>
</evidence>
<dbReference type="EMBL" id="CAJNIZ010008413">
    <property type="protein sequence ID" value="CAE7267071.1"/>
    <property type="molecule type" value="Genomic_DNA"/>
</dbReference>
<reference evidence="4" key="1">
    <citation type="submission" date="2021-02" db="EMBL/GenBank/DDBJ databases">
        <authorList>
            <person name="Dougan E. K."/>
            <person name="Rhodes N."/>
            <person name="Thang M."/>
            <person name="Chan C."/>
        </authorList>
    </citation>
    <scope>NUCLEOTIDE SEQUENCE</scope>
</reference>
<keyword evidence="5" id="KW-1185">Reference proteome</keyword>
<comment type="caution">
    <text evidence="4">The sequence shown here is derived from an EMBL/GenBank/DDBJ whole genome shotgun (WGS) entry which is preliminary data.</text>
</comment>
<name>A0A812MI63_SYMPI</name>
<feature type="non-terminal residue" evidence="4">
    <location>
        <position position="1"/>
    </location>
</feature>
<dbReference type="OrthoDB" id="2419373at2759"/>
<dbReference type="GO" id="GO:0004386">
    <property type="term" value="F:helicase activity"/>
    <property type="evidence" value="ECO:0007669"/>
    <property type="project" value="UniProtKB-KW"/>
</dbReference>
<keyword evidence="2" id="KW-0547">Nucleotide-binding</keyword>
<organism evidence="4 5">
    <name type="scientific">Symbiodinium pilosum</name>
    <name type="common">Dinoflagellate</name>
    <dbReference type="NCBI Taxonomy" id="2952"/>
    <lineage>
        <taxon>Eukaryota</taxon>
        <taxon>Sar</taxon>
        <taxon>Alveolata</taxon>
        <taxon>Dinophyceae</taxon>
        <taxon>Suessiales</taxon>
        <taxon>Symbiodiniaceae</taxon>
        <taxon>Symbiodinium</taxon>
    </lineage>
</organism>
<evidence type="ECO:0000313" key="4">
    <source>
        <dbReference type="EMBL" id="CAE7267071.1"/>
    </source>
</evidence>
<dbReference type="AlphaFoldDB" id="A0A812MI63"/>
<sequence length="307" mass="32746">AGQLESWEVLDWRQQPRCPFRRSFIPFDPEAVESSGGAAKIARRRRALGIDSIEDPAGEDATVPPLQSFRELKDALPEWLLQALPNPPSPLQAQLLPIMLGGSNAIAVAADIPAGQEALSYLVAAAMQAGDQHGLTEEEPGPVALVLTATQDSAASVATCATGLLRSSGRSGKALRAVNVSGGGSRADKLREMTSCGAHVVIGTPKRIHDLASKYQVCLLRVTLLVLDGVDRMMSLMSEMRDLAKWIRPERQTLLLSRAWGPELEDVASELCLAGGVPAMLSGPPASRGSSFVQRLDRKVKIQKSGS</sequence>
<evidence type="ECO:0000313" key="5">
    <source>
        <dbReference type="Proteomes" id="UP000649617"/>
    </source>
</evidence>
<dbReference type="InterPro" id="IPR027417">
    <property type="entry name" value="P-loop_NTPase"/>
</dbReference>
<dbReference type="Proteomes" id="UP000649617">
    <property type="component" value="Unassembled WGS sequence"/>
</dbReference>
<protein>
    <recommendedName>
        <fullName evidence="3">Helicase ATP-binding domain-containing protein</fullName>
    </recommendedName>
</protein>
<keyword evidence="2" id="KW-0347">Helicase</keyword>
<dbReference type="SUPFAM" id="SSF52540">
    <property type="entry name" value="P-loop containing nucleoside triphosphate hydrolases"/>
    <property type="match status" value="1"/>
</dbReference>
<evidence type="ECO:0000256" key="2">
    <source>
        <dbReference type="ARBA" id="ARBA00022806"/>
    </source>
</evidence>
<dbReference type="GO" id="GO:0003676">
    <property type="term" value="F:nucleic acid binding"/>
    <property type="evidence" value="ECO:0007669"/>
    <property type="project" value="InterPro"/>
</dbReference>
<evidence type="ECO:0000259" key="3">
    <source>
        <dbReference type="SMART" id="SM00487"/>
    </source>
</evidence>
<dbReference type="Gene3D" id="3.40.50.300">
    <property type="entry name" value="P-loop containing nucleotide triphosphate hydrolases"/>
    <property type="match status" value="1"/>
</dbReference>
<keyword evidence="2" id="KW-0067">ATP-binding</keyword>
<feature type="domain" description="Helicase ATP-binding" evidence="3">
    <location>
        <begin position="84"/>
        <end position="295"/>
    </location>
</feature>
<dbReference type="GO" id="GO:0005524">
    <property type="term" value="F:ATP binding"/>
    <property type="evidence" value="ECO:0007669"/>
    <property type="project" value="InterPro"/>
</dbReference>